<proteinExistence type="predicted"/>
<feature type="coiled-coil region" evidence="1">
    <location>
        <begin position="592"/>
        <end position="696"/>
    </location>
</feature>
<dbReference type="InterPro" id="IPR026205">
    <property type="entry name" value="PIBF1"/>
</dbReference>
<evidence type="ECO:0000313" key="3">
    <source>
        <dbReference type="Proteomes" id="UP000660262"/>
    </source>
</evidence>
<feature type="coiled-coil region" evidence="1">
    <location>
        <begin position="216"/>
        <end position="376"/>
    </location>
</feature>
<dbReference type="PANTHER" id="PTHR18950">
    <property type="entry name" value="PROGESTERONE-INDUCED BLOCKING FACTOR 1"/>
    <property type="match status" value="1"/>
</dbReference>
<comment type="caution">
    <text evidence="2">The sequence shown here is derived from an EMBL/GenBank/DDBJ whole genome shotgun (WGS) entry which is preliminary data.</text>
</comment>
<dbReference type="PANTHER" id="PTHR18950:SF0">
    <property type="entry name" value="PROGESTERONE IMMUNOMODULATORY BINDING FACTOR 1"/>
    <property type="match status" value="1"/>
</dbReference>
<reference evidence="2" key="1">
    <citation type="submission" date="2020-10" db="EMBL/GenBank/DDBJ databases">
        <title>Unveiling of a novel bifunctional photoreceptor, Dualchrome1, isolated from a cosmopolitan green alga.</title>
        <authorList>
            <person name="Suzuki S."/>
            <person name="Kawachi M."/>
        </authorList>
    </citation>
    <scope>NUCLEOTIDE SEQUENCE</scope>
    <source>
        <strain evidence="2">NIES 2893</strain>
    </source>
</reference>
<dbReference type="Proteomes" id="UP000660262">
    <property type="component" value="Unassembled WGS sequence"/>
</dbReference>
<evidence type="ECO:0000313" key="2">
    <source>
        <dbReference type="EMBL" id="GHP03956.1"/>
    </source>
</evidence>
<dbReference type="AlphaFoldDB" id="A0A830H9H6"/>
<keyword evidence="3" id="KW-1185">Reference proteome</keyword>
<name>A0A830H9H6_9CHLO</name>
<dbReference type="EMBL" id="BNJQ01000006">
    <property type="protein sequence ID" value="GHP03956.1"/>
    <property type="molecule type" value="Genomic_DNA"/>
</dbReference>
<sequence>MPSSARDSLLALLSSSSVDSGHAVSSGAHVVSSSLLFDDDELGGELLSESSGALETGDFNNLNAGSQGDAGGGGVGYASMAASLEEEYRKHIVDLEEKVASLAEESAIAAEAHVLELKRRDDETAALLDDVAQLKEAHEQILASSPALKEQLEQAKTTLREGGFDISEAQYENLKPQFEKLPLSDVARVVVHEQTRVLRAELESLRVKTELATQAAARADDEVNRLSRENARLNAVATSAQREANVEATAVGARLERLEKDLEDATVRMELMKSKAAMYDDAASRAEAAERRAQGLEAAVESAQGEARRAETQLQSATAEMASLRHRSELLASEKAHLAASSDDLRRQVDRLTDDVALSRRKLADVKKERADLRAKILSDAASVTQADSDRIAREVAKVQDAARAEIDSVRSEVNAAHESECRALRDMRDTLMGENKRVRTELDRSREEYNTLLVQHRSEMASLESRLAEATGQLRVSAFEVERKAAELEDVRSSLSKARAEVDMLRGKARAAEDAFHALELSHNRNESELQARLNSAEASLLHYQRLESDLDKSIVEYGAVAAAEGSADGNGAALAALALPSSLKRRVDQALELSKRCAHLERRMAKLSEEKATAEKACTDLRADLARARRKEAGTNRPQAYLVDALARAEDEAAEWRKKCESLDHKVVKLTERKANLKRELENVLRSRSNLETMGKHLSDTSRRLLSTAVH</sequence>
<accession>A0A830H9H6</accession>
<gene>
    <name evidence="2" type="ORF">PPROV_000271000</name>
</gene>
<feature type="coiled-coil region" evidence="1">
    <location>
        <begin position="429"/>
        <end position="516"/>
    </location>
</feature>
<dbReference type="Gene3D" id="1.20.5.1700">
    <property type="match status" value="1"/>
</dbReference>
<protein>
    <submittedName>
        <fullName evidence="2">Progesterone-induced-blocking factor 1</fullName>
    </submittedName>
</protein>
<dbReference type="GO" id="GO:0005815">
    <property type="term" value="C:microtubule organizing center"/>
    <property type="evidence" value="ECO:0007669"/>
    <property type="project" value="TreeGrafter"/>
</dbReference>
<keyword evidence="1" id="KW-0175">Coiled coil</keyword>
<evidence type="ECO:0000256" key="1">
    <source>
        <dbReference type="SAM" id="Coils"/>
    </source>
</evidence>
<feature type="coiled-coil region" evidence="1">
    <location>
        <begin position="85"/>
        <end position="112"/>
    </location>
</feature>
<organism evidence="2 3">
    <name type="scientific">Pycnococcus provasolii</name>
    <dbReference type="NCBI Taxonomy" id="41880"/>
    <lineage>
        <taxon>Eukaryota</taxon>
        <taxon>Viridiplantae</taxon>
        <taxon>Chlorophyta</taxon>
        <taxon>Pseudoscourfieldiophyceae</taxon>
        <taxon>Pseudoscourfieldiales</taxon>
        <taxon>Pycnococcaceae</taxon>
        <taxon>Pycnococcus</taxon>
    </lineage>
</organism>
<dbReference type="GO" id="GO:0060271">
    <property type="term" value="P:cilium assembly"/>
    <property type="evidence" value="ECO:0007669"/>
    <property type="project" value="TreeGrafter"/>
</dbReference>
<dbReference type="OrthoDB" id="1932872at2759"/>